<keyword evidence="4" id="KW-1185">Reference proteome</keyword>
<dbReference type="RefSeq" id="WP_141223987.1">
    <property type="nucleotide sequence ID" value="NZ_FOZL01000001.1"/>
</dbReference>
<keyword evidence="2" id="KW-0732">Signal</keyword>
<reference evidence="3 4" key="1">
    <citation type="submission" date="2016-10" db="EMBL/GenBank/DDBJ databases">
        <authorList>
            <person name="de Groot N.N."/>
        </authorList>
    </citation>
    <scope>NUCLEOTIDE SEQUENCE [LARGE SCALE GENOMIC DNA]</scope>
    <source>
        <strain evidence="3 4">DSM 21001</strain>
    </source>
</reference>
<feature type="compositionally biased region" description="Polar residues" evidence="1">
    <location>
        <begin position="33"/>
        <end position="53"/>
    </location>
</feature>
<proteinExistence type="predicted"/>
<feature type="region of interest" description="Disordered" evidence="1">
    <location>
        <begin position="27"/>
        <end position="55"/>
    </location>
</feature>
<dbReference type="STRING" id="474950.SAMN05421771_3471"/>
<protein>
    <recommendedName>
        <fullName evidence="5">Lipoprotein</fullName>
    </recommendedName>
</protein>
<feature type="signal peptide" evidence="2">
    <location>
        <begin position="1"/>
        <end position="21"/>
    </location>
</feature>
<evidence type="ECO:0000256" key="1">
    <source>
        <dbReference type="SAM" id="MobiDB-lite"/>
    </source>
</evidence>
<evidence type="ECO:0000313" key="3">
    <source>
        <dbReference type="EMBL" id="SFS18456.1"/>
    </source>
</evidence>
<accession>A0A1I6MRZ9</accession>
<gene>
    <name evidence="3" type="ORF">SAMN05421771_3471</name>
</gene>
<feature type="chain" id="PRO_5011482346" description="Lipoprotein" evidence="2">
    <location>
        <begin position="22"/>
        <end position="239"/>
    </location>
</feature>
<dbReference type="Proteomes" id="UP000199024">
    <property type="component" value="Unassembled WGS sequence"/>
</dbReference>
<evidence type="ECO:0008006" key="5">
    <source>
        <dbReference type="Google" id="ProtNLM"/>
    </source>
</evidence>
<dbReference type="PROSITE" id="PS51257">
    <property type="entry name" value="PROKAR_LIPOPROTEIN"/>
    <property type="match status" value="1"/>
</dbReference>
<dbReference type="EMBL" id="FOZL01000001">
    <property type="protein sequence ID" value="SFS18456.1"/>
    <property type="molecule type" value="Genomic_DNA"/>
</dbReference>
<name>A0A1I6MRZ9_9BACT</name>
<dbReference type="AlphaFoldDB" id="A0A1I6MRZ9"/>
<sequence length="239" mass="26084">MHLRYAVISTFLAVVLLGCKAKGATEQPVMEETATTTSPVASSETQKAATTAVSDAVDPAQDGSLDARTDVCDFKGIEKPSTTFKNYNQDKYDNNDYLGMKGKALFFDDMSKFRCGSVKLAMGTGKGTYSTDNILLVTDPGETRFRMVRISMGMTPHLDELAKAYEEEQGSGKVLKSTVQTKGDLKRGEEIRLIETMAHSIYIDSVYMGASRVGAILILMRDDAEGNRNVMADLMGTKK</sequence>
<evidence type="ECO:0000256" key="2">
    <source>
        <dbReference type="SAM" id="SignalP"/>
    </source>
</evidence>
<evidence type="ECO:0000313" key="4">
    <source>
        <dbReference type="Proteomes" id="UP000199024"/>
    </source>
</evidence>
<organism evidence="3 4">
    <name type="scientific">Granulicella pectinivorans</name>
    <dbReference type="NCBI Taxonomy" id="474950"/>
    <lineage>
        <taxon>Bacteria</taxon>
        <taxon>Pseudomonadati</taxon>
        <taxon>Acidobacteriota</taxon>
        <taxon>Terriglobia</taxon>
        <taxon>Terriglobales</taxon>
        <taxon>Acidobacteriaceae</taxon>
        <taxon>Granulicella</taxon>
    </lineage>
</organism>